<evidence type="ECO:0000256" key="4">
    <source>
        <dbReference type="SAM" id="Phobius"/>
    </source>
</evidence>
<keyword evidence="6" id="KW-1185">Reference proteome</keyword>
<dbReference type="PANTHER" id="PTHR10414:SF37">
    <property type="entry name" value="BB IN A BOXCAR, ISOFORM C"/>
    <property type="match status" value="1"/>
</dbReference>
<organism evidence="5 6">
    <name type="scientific">Tulasnella calospora MUT 4182</name>
    <dbReference type="NCBI Taxonomy" id="1051891"/>
    <lineage>
        <taxon>Eukaryota</taxon>
        <taxon>Fungi</taxon>
        <taxon>Dikarya</taxon>
        <taxon>Basidiomycota</taxon>
        <taxon>Agaricomycotina</taxon>
        <taxon>Agaricomycetes</taxon>
        <taxon>Cantharellales</taxon>
        <taxon>Tulasnellaceae</taxon>
        <taxon>Tulasnella</taxon>
    </lineage>
</organism>
<comment type="subcellular location">
    <subcellularLocation>
        <location evidence="1">Membrane</location>
    </subcellularLocation>
</comment>
<evidence type="ECO:0000313" key="6">
    <source>
        <dbReference type="Proteomes" id="UP000054248"/>
    </source>
</evidence>
<protein>
    <submittedName>
        <fullName evidence="5">Uncharacterized protein</fullName>
    </submittedName>
</protein>
<gene>
    <name evidence="5" type="ORF">M407DRAFT_201307</name>
</gene>
<feature type="transmembrane region" description="Helical" evidence="4">
    <location>
        <begin position="156"/>
        <end position="176"/>
    </location>
</feature>
<feature type="transmembrane region" description="Helical" evidence="4">
    <location>
        <begin position="88"/>
        <end position="104"/>
    </location>
</feature>
<dbReference type="GO" id="GO:0016020">
    <property type="term" value="C:membrane"/>
    <property type="evidence" value="ECO:0007669"/>
    <property type="project" value="UniProtKB-SubCell"/>
</dbReference>
<accession>A0A0C3L2F0</accession>
<dbReference type="AlphaFoldDB" id="A0A0C3L2F0"/>
<evidence type="ECO:0000256" key="3">
    <source>
        <dbReference type="ARBA" id="ARBA00023136"/>
    </source>
</evidence>
<keyword evidence="4" id="KW-1133">Transmembrane helix</keyword>
<dbReference type="EMBL" id="KN823772">
    <property type="protein sequence ID" value="KIO15877.1"/>
    <property type="molecule type" value="Genomic_DNA"/>
</dbReference>
<sequence>MLVVMYTITGIYGTSFWDKKFLAVTHLDRLIARHYPELLYHIGNPGLNDVLFIFGGVQVAFNIVLSYRNVYRARKAQRKYVLSPLGRFLPFLITTGFHVAWLAGSGPLSGKPYQAYILRSDLFLPFLLFWGFEFAHQVGRMILAHVTHQKFPYWDWSWVLVSIAAIDANAGVLFGSQPLIQRTPKSCAIFMGLSIAYSLGAYARFCTLVIQDITNFLGIACFTVRKRDPVTGDWITSQELESKRA</sequence>
<reference evidence="5 6" key="1">
    <citation type="submission" date="2014-04" db="EMBL/GenBank/DDBJ databases">
        <authorList>
            <consortium name="DOE Joint Genome Institute"/>
            <person name="Kuo A."/>
            <person name="Girlanda M."/>
            <person name="Perotto S."/>
            <person name="Kohler A."/>
            <person name="Nagy L.G."/>
            <person name="Floudas D."/>
            <person name="Copeland A."/>
            <person name="Barry K.W."/>
            <person name="Cichocki N."/>
            <person name="Veneault-Fourrey C."/>
            <person name="LaButti K."/>
            <person name="Lindquist E.A."/>
            <person name="Lipzen A."/>
            <person name="Lundell T."/>
            <person name="Morin E."/>
            <person name="Murat C."/>
            <person name="Sun H."/>
            <person name="Tunlid A."/>
            <person name="Henrissat B."/>
            <person name="Grigoriev I.V."/>
            <person name="Hibbett D.S."/>
            <person name="Martin F."/>
            <person name="Nordberg H.P."/>
            <person name="Cantor M.N."/>
            <person name="Hua S.X."/>
        </authorList>
    </citation>
    <scope>NUCLEOTIDE SEQUENCE [LARGE SCALE GENOMIC DNA]</scope>
    <source>
        <strain evidence="5 6">MUT 4182</strain>
    </source>
</reference>
<dbReference type="STRING" id="1051891.A0A0C3L2F0"/>
<proteinExistence type="inferred from homology"/>
<dbReference type="GO" id="GO:0008610">
    <property type="term" value="P:lipid biosynthetic process"/>
    <property type="evidence" value="ECO:0007669"/>
    <property type="project" value="UniProtKB-ARBA"/>
</dbReference>
<keyword evidence="4" id="KW-0812">Transmembrane</keyword>
<dbReference type="PANTHER" id="PTHR10414">
    <property type="entry name" value="ETHANOLAMINEPHOSPHOTRANSFERASE"/>
    <property type="match status" value="1"/>
</dbReference>
<evidence type="ECO:0000256" key="1">
    <source>
        <dbReference type="ARBA" id="ARBA00004370"/>
    </source>
</evidence>
<comment type="similarity">
    <text evidence="2">Belongs to the CDP-alcohol phosphatidyltransferase class-I family.</text>
</comment>
<keyword evidence="3 4" id="KW-0472">Membrane</keyword>
<evidence type="ECO:0000313" key="5">
    <source>
        <dbReference type="EMBL" id="KIO15877.1"/>
    </source>
</evidence>
<dbReference type="OrthoDB" id="3159367at2759"/>
<dbReference type="InterPro" id="IPR014472">
    <property type="entry name" value="CHOPT"/>
</dbReference>
<feature type="transmembrane region" description="Helical" evidence="4">
    <location>
        <begin position="116"/>
        <end position="135"/>
    </location>
</feature>
<evidence type="ECO:0000256" key="2">
    <source>
        <dbReference type="ARBA" id="ARBA00010441"/>
    </source>
</evidence>
<reference evidence="6" key="2">
    <citation type="submission" date="2015-01" db="EMBL/GenBank/DDBJ databases">
        <title>Evolutionary Origins and Diversification of the Mycorrhizal Mutualists.</title>
        <authorList>
            <consortium name="DOE Joint Genome Institute"/>
            <consortium name="Mycorrhizal Genomics Consortium"/>
            <person name="Kohler A."/>
            <person name="Kuo A."/>
            <person name="Nagy L.G."/>
            <person name="Floudas D."/>
            <person name="Copeland A."/>
            <person name="Barry K.W."/>
            <person name="Cichocki N."/>
            <person name="Veneault-Fourrey C."/>
            <person name="LaButti K."/>
            <person name="Lindquist E.A."/>
            <person name="Lipzen A."/>
            <person name="Lundell T."/>
            <person name="Morin E."/>
            <person name="Murat C."/>
            <person name="Riley R."/>
            <person name="Ohm R."/>
            <person name="Sun H."/>
            <person name="Tunlid A."/>
            <person name="Henrissat B."/>
            <person name="Grigoriev I.V."/>
            <person name="Hibbett D.S."/>
            <person name="Martin F."/>
        </authorList>
    </citation>
    <scope>NUCLEOTIDE SEQUENCE [LARGE SCALE GENOMIC DNA]</scope>
    <source>
        <strain evidence="6">MUT 4182</strain>
    </source>
</reference>
<name>A0A0C3L2F0_9AGAM</name>
<dbReference type="Proteomes" id="UP000054248">
    <property type="component" value="Unassembled WGS sequence"/>
</dbReference>
<feature type="transmembrane region" description="Helical" evidence="4">
    <location>
        <begin position="188"/>
        <end position="210"/>
    </location>
</feature>
<feature type="transmembrane region" description="Helical" evidence="4">
    <location>
        <begin position="50"/>
        <end position="67"/>
    </location>
</feature>
<dbReference type="HOGENOM" id="CLU_035066_0_1_1"/>